<proteinExistence type="predicted"/>
<evidence type="ECO:0008006" key="4">
    <source>
        <dbReference type="Google" id="ProtNLM"/>
    </source>
</evidence>
<protein>
    <recommendedName>
        <fullName evidence="4">DUF4006 family protein</fullName>
    </recommendedName>
</protein>
<sequence length="97" mass="11013">MKHNTSRPAFMLLDAVMGICITAIAFTLAFGFLYTLSPSVRISTYEVYKALFFTPHSAQTTITTHSQPTLTYDILEQSYTSPNTFETLRFYSPTDIR</sequence>
<keyword evidence="1" id="KW-0812">Transmembrane</keyword>
<gene>
    <name evidence="2" type="ORF">V3I05_04760</name>
</gene>
<evidence type="ECO:0000313" key="2">
    <source>
        <dbReference type="EMBL" id="XAM18991.1"/>
    </source>
</evidence>
<evidence type="ECO:0000256" key="1">
    <source>
        <dbReference type="SAM" id="Phobius"/>
    </source>
</evidence>
<keyword evidence="1" id="KW-1133">Transmembrane helix</keyword>
<dbReference type="EMBL" id="CP145316">
    <property type="protein sequence ID" value="XAM18991.1"/>
    <property type="molecule type" value="Genomic_DNA"/>
</dbReference>
<organism evidence="2 3">
    <name type="scientific">Helicobacter mastomyrinus</name>
    <dbReference type="NCBI Taxonomy" id="287948"/>
    <lineage>
        <taxon>Bacteria</taxon>
        <taxon>Pseudomonadati</taxon>
        <taxon>Campylobacterota</taxon>
        <taxon>Epsilonproteobacteria</taxon>
        <taxon>Campylobacterales</taxon>
        <taxon>Helicobacteraceae</taxon>
        <taxon>Helicobacter</taxon>
    </lineage>
</organism>
<keyword evidence="1" id="KW-0472">Membrane</keyword>
<accession>A0ABZ3F7D0</accession>
<dbReference type="Proteomes" id="UP001434737">
    <property type="component" value="Chromosome"/>
</dbReference>
<keyword evidence="3" id="KW-1185">Reference proteome</keyword>
<reference evidence="2 3" key="1">
    <citation type="submission" date="2024-02" db="EMBL/GenBank/DDBJ databases">
        <title>Genome and pathogenicity analysis of Helicobacter mastomyrinus isolated from mice.</title>
        <authorList>
            <person name="Zhu L."/>
        </authorList>
    </citation>
    <scope>NUCLEOTIDE SEQUENCE [LARGE SCALE GENOMIC DNA]</scope>
    <source>
        <strain evidence="2 3">Hm-17</strain>
    </source>
</reference>
<feature type="transmembrane region" description="Helical" evidence="1">
    <location>
        <begin position="12"/>
        <end position="34"/>
    </location>
</feature>
<dbReference type="RefSeq" id="WP_300446444.1">
    <property type="nucleotide sequence ID" value="NZ_CP145316.1"/>
</dbReference>
<evidence type="ECO:0000313" key="3">
    <source>
        <dbReference type="Proteomes" id="UP001434737"/>
    </source>
</evidence>
<name>A0ABZ3F7D0_9HELI</name>